<evidence type="ECO:0000256" key="2">
    <source>
        <dbReference type="ARBA" id="ARBA00005728"/>
    </source>
</evidence>
<dbReference type="GO" id="GO:0050772">
    <property type="term" value="P:positive regulation of axonogenesis"/>
    <property type="evidence" value="ECO:0007669"/>
    <property type="project" value="TreeGrafter"/>
</dbReference>
<dbReference type="OrthoDB" id="9632339at2759"/>
<dbReference type="GO" id="GO:0030705">
    <property type="term" value="P:cytoskeleton-dependent intracellular transport"/>
    <property type="evidence" value="ECO:0007669"/>
    <property type="project" value="TreeGrafter"/>
</dbReference>
<dbReference type="GO" id="GO:0005874">
    <property type="term" value="C:microtubule"/>
    <property type="evidence" value="ECO:0007669"/>
    <property type="project" value="UniProtKB-KW"/>
</dbReference>
<evidence type="ECO:0000313" key="8">
    <source>
        <dbReference type="EMBL" id="KAJ7319788.1"/>
    </source>
</evidence>
<feature type="region of interest" description="Disordered" evidence="7">
    <location>
        <begin position="110"/>
        <end position="357"/>
    </location>
</feature>
<dbReference type="GO" id="GO:0030425">
    <property type="term" value="C:dendrite"/>
    <property type="evidence" value="ECO:0007669"/>
    <property type="project" value="TreeGrafter"/>
</dbReference>
<accession>A0A9Q0XMM1</accession>
<feature type="compositionally biased region" description="Basic and acidic residues" evidence="7">
    <location>
        <begin position="164"/>
        <end position="180"/>
    </location>
</feature>
<dbReference type="EMBL" id="JAPFRF010000010">
    <property type="protein sequence ID" value="KAJ7319788.1"/>
    <property type="molecule type" value="Genomic_DNA"/>
</dbReference>
<evidence type="ECO:0000313" key="9">
    <source>
        <dbReference type="Proteomes" id="UP001142489"/>
    </source>
</evidence>
<evidence type="ECO:0000256" key="7">
    <source>
        <dbReference type="SAM" id="MobiDB-lite"/>
    </source>
</evidence>
<evidence type="ECO:0000256" key="3">
    <source>
        <dbReference type="ARBA" id="ARBA00022448"/>
    </source>
</evidence>
<organism evidence="8 9">
    <name type="scientific">Phrynocephalus forsythii</name>
    <dbReference type="NCBI Taxonomy" id="171643"/>
    <lineage>
        <taxon>Eukaryota</taxon>
        <taxon>Metazoa</taxon>
        <taxon>Chordata</taxon>
        <taxon>Craniata</taxon>
        <taxon>Vertebrata</taxon>
        <taxon>Euteleostomi</taxon>
        <taxon>Lepidosauria</taxon>
        <taxon>Squamata</taxon>
        <taxon>Bifurcata</taxon>
        <taxon>Unidentata</taxon>
        <taxon>Episquamata</taxon>
        <taxon>Toxicofera</taxon>
        <taxon>Iguania</taxon>
        <taxon>Acrodonta</taxon>
        <taxon>Agamidae</taxon>
        <taxon>Agaminae</taxon>
        <taxon>Phrynocephalus</taxon>
    </lineage>
</organism>
<dbReference type="GO" id="GO:0070507">
    <property type="term" value="P:regulation of microtubule cytoskeleton organization"/>
    <property type="evidence" value="ECO:0007669"/>
    <property type="project" value="TreeGrafter"/>
</dbReference>
<comment type="similarity">
    <text evidence="2">Belongs to the STOP family.</text>
</comment>
<dbReference type="Proteomes" id="UP001142489">
    <property type="component" value="Unassembled WGS sequence"/>
</dbReference>
<reference evidence="8" key="1">
    <citation type="journal article" date="2023" name="DNA Res.">
        <title>Chromosome-level genome assembly of Phrynocephalus forsythii using third-generation DNA sequencing and Hi-C analysis.</title>
        <authorList>
            <person name="Qi Y."/>
            <person name="Zhao W."/>
            <person name="Zhao Y."/>
            <person name="Niu C."/>
            <person name="Cao S."/>
            <person name="Zhang Y."/>
        </authorList>
    </citation>
    <scope>NUCLEOTIDE SEQUENCE</scope>
    <source>
        <tissue evidence="8">Muscle</tissue>
    </source>
</reference>
<sequence>MAWPCISRACCIARFWNQLDKADIAVPLVFTKYSEATEIPGTHVVLQQQPPRPSTALETQPTTALGSDLDAVARATSAASAGGLKGGHGSSKEHLPADSVMRHDYKAWKVQRPEPSCKPKSEYQPSDAPFEKESQYQKDFRPWPIPKRGDHPWIPKAMPIPAVDLDRGSQQRSGSQERQRKAPRSQETQEQGQEVDVTKPTRPEEARSKKIKKKVHLAEEDAQSRPSAGAFVHQDGHKGRGAVDTQPPAAAGASMHQDGHKGWAAVDTQPSPAAGASVHQDGHKGWGTVDAHPHQQQGPSCTRMATKDGGRWMPTPHQQRGPLCTRMATKDGGQWMPSPHQQQGPSCTRMATKAGGR</sequence>
<keyword evidence="4" id="KW-0963">Cytoplasm</keyword>
<evidence type="ECO:0000256" key="5">
    <source>
        <dbReference type="ARBA" id="ARBA00022701"/>
    </source>
</evidence>
<keyword evidence="3" id="KW-0813">Transport</keyword>
<dbReference type="GO" id="GO:0048813">
    <property type="term" value="P:dendrite morphogenesis"/>
    <property type="evidence" value="ECO:0007669"/>
    <property type="project" value="TreeGrafter"/>
</dbReference>
<dbReference type="AlphaFoldDB" id="A0A9Q0XMM1"/>
<name>A0A9Q0XMM1_9SAUR</name>
<dbReference type="InterPro" id="IPR007882">
    <property type="entry name" value="MAP6"/>
</dbReference>
<gene>
    <name evidence="8" type="ORF">JRQ81_019299</name>
</gene>
<proteinExistence type="inferred from homology"/>
<dbReference type="GO" id="GO:0005801">
    <property type="term" value="C:cis-Golgi network"/>
    <property type="evidence" value="ECO:0007669"/>
    <property type="project" value="TreeGrafter"/>
</dbReference>
<dbReference type="PANTHER" id="PTHR14759:SF29">
    <property type="entry name" value="MICROTUBULE-ASSOCIATED PROTEIN 6"/>
    <property type="match status" value="1"/>
</dbReference>
<protein>
    <recommendedName>
        <fullName evidence="10">Microtubule-associated protein 6</fullName>
    </recommendedName>
</protein>
<dbReference type="GO" id="GO:0005798">
    <property type="term" value="C:Golgi-associated vesicle"/>
    <property type="evidence" value="ECO:0007669"/>
    <property type="project" value="TreeGrafter"/>
</dbReference>
<dbReference type="GO" id="GO:0000226">
    <property type="term" value="P:microtubule cytoskeleton organization"/>
    <property type="evidence" value="ECO:0007669"/>
    <property type="project" value="InterPro"/>
</dbReference>
<evidence type="ECO:0000256" key="6">
    <source>
        <dbReference type="ARBA" id="ARBA00023212"/>
    </source>
</evidence>
<evidence type="ECO:0008006" key="10">
    <source>
        <dbReference type="Google" id="ProtNLM"/>
    </source>
</evidence>
<feature type="compositionally biased region" description="Basic and acidic residues" evidence="7">
    <location>
        <begin position="110"/>
        <end position="121"/>
    </location>
</feature>
<feature type="compositionally biased region" description="Basic and acidic residues" evidence="7">
    <location>
        <begin position="129"/>
        <end position="153"/>
    </location>
</feature>
<keyword evidence="9" id="KW-1185">Reference proteome</keyword>
<dbReference type="GO" id="GO:0005516">
    <property type="term" value="F:calmodulin binding"/>
    <property type="evidence" value="ECO:0007669"/>
    <property type="project" value="InterPro"/>
</dbReference>
<dbReference type="PANTHER" id="PTHR14759">
    <property type="entry name" value="STOP PROTEIN"/>
    <property type="match status" value="1"/>
</dbReference>
<keyword evidence="6" id="KW-0206">Cytoskeleton</keyword>
<evidence type="ECO:0000256" key="1">
    <source>
        <dbReference type="ARBA" id="ARBA00004245"/>
    </source>
</evidence>
<dbReference type="GO" id="GO:0008017">
    <property type="term" value="F:microtubule binding"/>
    <property type="evidence" value="ECO:0007669"/>
    <property type="project" value="InterPro"/>
</dbReference>
<dbReference type="GO" id="GO:0030424">
    <property type="term" value="C:axon"/>
    <property type="evidence" value="ECO:0007669"/>
    <property type="project" value="TreeGrafter"/>
</dbReference>
<feature type="compositionally biased region" description="Basic and acidic residues" evidence="7">
    <location>
        <begin position="196"/>
        <end position="208"/>
    </location>
</feature>
<keyword evidence="5" id="KW-0493">Microtubule</keyword>
<comment type="caution">
    <text evidence="8">The sequence shown here is derived from an EMBL/GenBank/DDBJ whole genome shotgun (WGS) entry which is preliminary data.</text>
</comment>
<evidence type="ECO:0000256" key="4">
    <source>
        <dbReference type="ARBA" id="ARBA00022490"/>
    </source>
</evidence>
<comment type="subcellular location">
    <subcellularLocation>
        <location evidence="1">Cytoplasm</location>
        <location evidence="1">Cytoskeleton</location>
    </subcellularLocation>
</comment>